<keyword evidence="2" id="KW-0862">Zinc</keyword>
<dbReference type="GO" id="GO:0046872">
    <property type="term" value="F:metal ion binding"/>
    <property type="evidence" value="ECO:0007669"/>
    <property type="project" value="UniProtKB-KW"/>
</dbReference>
<dbReference type="InterPro" id="IPR051804">
    <property type="entry name" value="Carb_Metab_Reg_Kinase/Isom"/>
</dbReference>
<dbReference type="GO" id="GO:0016301">
    <property type="term" value="F:kinase activity"/>
    <property type="evidence" value="ECO:0007669"/>
    <property type="project" value="UniProtKB-KW"/>
</dbReference>
<dbReference type="CDD" id="cd07010">
    <property type="entry name" value="cupin_PMI_type_I_N_bac"/>
    <property type="match status" value="1"/>
</dbReference>
<dbReference type="Proteomes" id="UP000239297">
    <property type="component" value="Unassembled WGS sequence"/>
</dbReference>
<name>A0A2S5IUT3_9MICC</name>
<dbReference type="AlphaFoldDB" id="A0A2S5IUT3"/>
<dbReference type="SUPFAM" id="SSF51182">
    <property type="entry name" value="RmlC-like cupins"/>
    <property type="match status" value="1"/>
</dbReference>
<dbReference type="RefSeq" id="WP_104122514.1">
    <property type="nucleotide sequence ID" value="NZ_PRKW01000006.1"/>
</dbReference>
<dbReference type="EMBL" id="PRKW01000006">
    <property type="protein sequence ID" value="PPB48332.1"/>
    <property type="molecule type" value="Genomic_DNA"/>
</dbReference>
<gene>
    <name evidence="3" type="ORF">C4K88_15390</name>
</gene>
<evidence type="ECO:0000313" key="3">
    <source>
        <dbReference type="EMBL" id="PPB48332.1"/>
    </source>
</evidence>
<sequence length="329" mass="35114">MIERLPSNRPPQRFYRGGAQISSFRGEPASTPFEPEDWIGSTTTIFGEQELGLTPLADGRPLRDAVRADPCYWLGADHTTRWGDDTRLLVKLLDAGQRLPVHAHPDDAFAAQHLGHSHGKAEAWYILTGGTVHLGLVRSIGREELAALVDAQDVDALLGLLHEVAVVPGDVVFVPPGVLHAIGAGVLLLELQQPEDLSILLEWRNFALDGTADGHLGLGFELALTAVDRTALPRETLAGLVRAAPPSGSLLPSDADIFFRLERVRVSGSGRIDAGFAVLVVTEGSVSLSGYAAPCGSTWLMPADAGLLEFDGVGEVLVARPPVSTGRQW</sequence>
<evidence type="ECO:0000256" key="2">
    <source>
        <dbReference type="ARBA" id="ARBA00022833"/>
    </source>
</evidence>
<organism evidence="3 4">
    <name type="scientific">Arthrobacter pityocampae</name>
    <dbReference type="NCBI Taxonomy" id="547334"/>
    <lineage>
        <taxon>Bacteria</taxon>
        <taxon>Bacillati</taxon>
        <taxon>Actinomycetota</taxon>
        <taxon>Actinomycetes</taxon>
        <taxon>Micrococcales</taxon>
        <taxon>Micrococcaceae</taxon>
        <taxon>Arthrobacter</taxon>
    </lineage>
</organism>
<keyword evidence="3" id="KW-0418">Kinase</keyword>
<comment type="caution">
    <text evidence="3">The sequence shown here is derived from an EMBL/GenBank/DDBJ whole genome shotgun (WGS) entry which is preliminary data.</text>
</comment>
<protein>
    <submittedName>
        <fullName evidence="3">Carbohydrate kinase</fullName>
    </submittedName>
</protein>
<proteinExistence type="predicted"/>
<dbReference type="InterPro" id="IPR011051">
    <property type="entry name" value="RmlC_Cupin_sf"/>
</dbReference>
<evidence type="ECO:0000256" key="1">
    <source>
        <dbReference type="ARBA" id="ARBA00022723"/>
    </source>
</evidence>
<dbReference type="PANTHER" id="PTHR42742:SF3">
    <property type="entry name" value="FRUCTOKINASE"/>
    <property type="match status" value="1"/>
</dbReference>
<dbReference type="OrthoDB" id="9808275at2"/>
<dbReference type="PANTHER" id="PTHR42742">
    <property type="entry name" value="TRANSCRIPTIONAL REPRESSOR MPRA"/>
    <property type="match status" value="1"/>
</dbReference>
<accession>A0A2S5IUT3</accession>
<keyword evidence="1" id="KW-0479">Metal-binding</keyword>
<keyword evidence="4" id="KW-1185">Reference proteome</keyword>
<reference evidence="3 4" key="1">
    <citation type="journal article" date="2014" name="Int. J. Syst. Evol. Microbiol.">
        <title>Arthrobacter pityocampae sp. nov., isolated from Thaumetopoea pityocampa (Lep., Thaumetopoeidae).</title>
        <authorList>
            <person name="Ince I.A."/>
            <person name="Demirbag Z."/>
            <person name="Kati H."/>
        </authorList>
    </citation>
    <scope>NUCLEOTIDE SEQUENCE [LARGE SCALE GENOMIC DNA]</scope>
    <source>
        <strain evidence="3 4">Tp2</strain>
    </source>
</reference>
<dbReference type="InterPro" id="IPR014710">
    <property type="entry name" value="RmlC-like_jellyroll"/>
</dbReference>
<evidence type="ECO:0000313" key="4">
    <source>
        <dbReference type="Proteomes" id="UP000239297"/>
    </source>
</evidence>
<dbReference type="Gene3D" id="2.60.120.10">
    <property type="entry name" value="Jelly Rolls"/>
    <property type="match status" value="1"/>
</dbReference>
<keyword evidence="3" id="KW-0808">Transferase</keyword>